<organism evidence="2 3">
    <name type="scientific">Endomicrobium trichonymphae</name>
    <dbReference type="NCBI Taxonomy" id="1408204"/>
    <lineage>
        <taxon>Bacteria</taxon>
        <taxon>Pseudomonadati</taxon>
        <taxon>Elusimicrobiota</taxon>
        <taxon>Endomicrobiia</taxon>
        <taxon>Endomicrobiales</taxon>
        <taxon>Endomicrobiaceae</taxon>
        <taxon>Candidatus Endomicrobiellum</taxon>
    </lineage>
</organism>
<keyword evidence="1" id="KW-1133">Transmembrane helix</keyword>
<evidence type="ECO:0000256" key="1">
    <source>
        <dbReference type="SAM" id="Phobius"/>
    </source>
</evidence>
<gene>
    <name evidence="2" type="ORF">ATZ36_10710</name>
</gene>
<keyword evidence="1" id="KW-0812">Transmembrane</keyword>
<name>A0A1E5IFE5_ENDTX</name>
<comment type="caution">
    <text evidence="2">The sequence shown here is derived from an EMBL/GenBank/DDBJ whole genome shotgun (WGS) entry which is preliminary data.</text>
</comment>
<dbReference type="EMBL" id="LNVX01000796">
    <property type="protein sequence ID" value="OEG69226.1"/>
    <property type="molecule type" value="Genomic_DNA"/>
</dbReference>
<dbReference type="AlphaFoldDB" id="A0A1E5IFE5"/>
<proteinExistence type="predicted"/>
<feature type="transmembrane region" description="Helical" evidence="1">
    <location>
        <begin position="12"/>
        <end position="30"/>
    </location>
</feature>
<evidence type="ECO:0008006" key="4">
    <source>
        <dbReference type="Google" id="ProtNLM"/>
    </source>
</evidence>
<sequence length="361" mass="42092">MFQTRKKISKRLILILLVLITIAVSAYIYIDKNDTVAKKLKEKDYISFSVLLYGTEKIFPGRLDVYTALYDKRTNILKVLSVNTDATVLKKKEKSRSLKTIFNENSKKNINAAIKKFYLDLHEIIGVATVDFYINTSFEMFDIAVGRNKKFKFILLKDNFENRDLESLNQLETVEYFMQLTSPTIIKIYKNYGFFDTNIPKLSFVSSALRLKSLKPVLMFCEMPVKYTKTRVEHDKQSIEEFLNKIYYASPVPYINAKDVLIDIKNASRKPRMAEKAAWLLRKNKLDVLEWSNLYTAYDKTLIKDYKGNFMQALRIAEILKTGKVIVSYNNRIYSDIGIFIGKDCAIYDNLDKKEEQNDKD</sequence>
<evidence type="ECO:0000313" key="3">
    <source>
        <dbReference type="Proteomes" id="UP000095237"/>
    </source>
</evidence>
<accession>A0A1E5IFE5</accession>
<evidence type="ECO:0000313" key="2">
    <source>
        <dbReference type="EMBL" id="OEG69226.1"/>
    </source>
</evidence>
<protein>
    <recommendedName>
        <fullName evidence="4">LytR/CpsA/Psr regulator C-terminal domain-containing protein</fullName>
    </recommendedName>
</protein>
<dbReference type="Proteomes" id="UP000095237">
    <property type="component" value="Unassembled WGS sequence"/>
</dbReference>
<keyword evidence="3" id="KW-1185">Reference proteome</keyword>
<keyword evidence="1" id="KW-0472">Membrane</keyword>
<reference evidence="2 3" key="1">
    <citation type="submission" date="2015-11" db="EMBL/GenBank/DDBJ databases">
        <title>Evidence for parallel genomic evolution in an endosymbiosis of termite gut flagellates.</title>
        <authorList>
            <person name="Zheng H."/>
        </authorList>
    </citation>
    <scope>NUCLEOTIDE SEQUENCE [LARGE SCALE GENOMIC DNA]</scope>
    <source>
        <strain evidence="2 3">CET450</strain>
    </source>
</reference>